<reference evidence="6 7" key="1">
    <citation type="submission" date="2016-08" db="EMBL/GenBank/DDBJ databases">
        <title>Genome-based comparison of Moorella thermoacetic strains.</title>
        <authorList>
            <person name="Poehlein A."/>
            <person name="Bengelsdorf F.R."/>
            <person name="Esser C."/>
            <person name="Duerre P."/>
            <person name="Daniel R."/>
        </authorList>
    </citation>
    <scope>NUCLEOTIDE SEQUENCE [LARGE SCALE GENOMIC DNA]</scope>
    <source>
        <strain evidence="6 7">DSM 21394</strain>
    </source>
</reference>
<dbReference type="SUPFAM" id="SSF52540">
    <property type="entry name" value="P-loop containing nucleoside triphosphate hydrolases"/>
    <property type="match status" value="1"/>
</dbReference>
<evidence type="ECO:0000256" key="1">
    <source>
        <dbReference type="ARBA" id="ARBA00022448"/>
    </source>
</evidence>
<evidence type="ECO:0000256" key="3">
    <source>
        <dbReference type="ARBA" id="ARBA00022840"/>
    </source>
</evidence>
<dbReference type="InterPro" id="IPR017871">
    <property type="entry name" value="ABC_transporter-like_CS"/>
</dbReference>
<dbReference type="PROSITE" id="PS00211">
    <property type="entry name" value="ABC_TRANSPORTER_1"/>
    <property type="match status" value="1"/>
</dbReference>
<dbReference type="InterPro" id="IPR008995">
    <property type="entry name" value="Mo/tungstate-bd_C_term_dom"/>
</dbReference>
<dbReference type="GO" id="GO:0015418">
    <property type="term" value="F:ABC-type quaternary ammonium compound transporting activity"/>
    <property type="evidence" value="ECO:0007669"/>
    <property type="project" value="UniProtKB-EC"/>
</dbReference>
<dbReference type="GO" id="GO:0005524">
    <property type="term" value="F:ATP binding"/>
    <property type="evidence" value="ECO:0007669"/>
    <property type="project" value="UniProtKB-KW"/>
</dbReference>
<gene>
    <name evidence="6" type="primary">malK</name>
    <name evidence="6" type="ORF">MOTE_05220</name>
</gene>
<sequence length="355" mass="38731">MEGLPAGSLRLSRITKKMGEFQLRDISLEVFPGEYFVILGPTGAGKTVLLEVIAGMHAADAGEIWLGEENITAWPPEKRRFGFVYQDYALFPHLNARENIVFGLKNRKLSPGEINRELEAVVSLLGITHLLGRLPYTLSGGEQQRVALARALVMKPGVLLLDEPLSALDPCTKETLQQELKRLHRLTGAMIIHVTHDFDEALYLGDRIGVLMGGSLLQVGSPEEIFTRPRGEAVARFVGAENIYHSEIILHGGRKYVSLGGALLQVETDLTGRAGFSVRPEHVLVSSSPQPENCLPGKVLAVYPRGLLTRVIIDAGERLVALVVAREDRGVSLVPGSTIYSIIPPAAINVFYPPP</sequence>
<dbReference type="PANTHER" id="PTHR42781">
    <property type="entry name" value="SPERMIDINE/PUTRESCINE IMPORT ATP-BINDING PROTEIN POTA"/>
    <property type="match status" value="1"/>
</dbReference>
<dbReference type="SUPFAM" id="SSF50331">
    <property type="entry name" value="MOP-like"/>
    <property type="match status" value="1"/>
</dbReference>
<evidence type="ECO:0000313" key="7">
    <source>
        <dbReference type="Proteomes" id="UP000182811"/>
    </source>
</evidence>
<dbReference type="Pfam" id="PF08402">
    <property type="entry name" value="TOBE_2"/>
    <property type="match status" value="1"/>
</dbReference>
<dbReference type="Pfam" id="PF00005">
    <property type="entry name" value="ABC_tran"/>
    <property type="match status" value="1"/>
</dbReference>
<name>A0A1J5NPJ2_NEOTH</name>
<comment type="caution">
    <text evidence="6">The sequence shown here is derived from an EMBL/GenBank/DDBJ whole genome shotgun (WGS) entry which is preliminary data.</text>
</comment>
<evidence type="ECO:0000256" key="4">
    <source>
        <dbReference type="ARBA" id="ARBA00066388"/>
    </source>
</evidence>
<dbReference type="InterPro" id="IPR027417">
    <property type="entry name" value="P-loop_NTPase"/>
</dbReference>
<dbReference type="GO" id="GO:0016887">
    <property type="term" value="F:ATP hydrolysis activity"/>
    <property type="evidence" value="ECO:0007669"/>
    <property type="project" value="InterPro"/>
</dbReference>
<organism evidence="6 7">
    <name type="scientific">Neomoorella thermoacetica</name>
    <name type="common">Clostridium thermoaceticum</name>
    <dbReference type="NCBI Taxonomy" id="1525"/>
    <lineage>
        <taxon>Bacteria</taxon>
        <taxon>Bacillati</taxon>
        <taxon>Bacillota</taxon>
        <taxon>Clostridia</taxon>
        <taxon>Neomoorellales</taxon>
        <taxon>Neomoorellaceae</taxon>
        <taxon>Neomoorella</taxon>
    </lineage>
</organism>
<keyword evidence="2" id="KW-0547">Nucleotide-binding</keyword>
<evidence type="ECO:0000256" key="2">
    <source>
        <dbReference type="ARBA" id="ARBA00022741"/>
    </source>
</evidence>
<proteinExistence type="predicted"/>
<accession>A0A1J5NPJ2</accession>
<dbReference type="AlphaFoldDB" id="A0A1J5NPJ2"/>
<evidence type="ECO:0000259" key="5">
    <source>
        <dbReference type="PROSITE" id="PS50893"/>
    </source>
</evidence>
<protein>
    <recommendedName>
        <fullName evidence="4">ABC-type quaternary amine transporter</fullName>
        <ecNumber evidence="4">7.6.2.9</ecNumber>
    </recommendedName>
</protein>
<dbReference type="InterPro" id="IPR013611">
    <property type="entry name" value="Transp-assoc_OB_typ2"/>
</dbReference>
<dbReference type="PANTHER" id="PTHR42781:SF4">
    <property type="entry name" value="SPERMIDINE_PUTRESCINE IMPORT ATP-BINDING PROTEIN POTA"/>
    <property type="match status" value="1"/>
</dbReference>
<dbReference type="FunFam" id="3.40.50.300:FF:000425">
    <property type="entry name" value="Probable ABC transporter, ATP-binding subunit"/>
    <property type="match status" value="1"/>
</dbReference>
<dbReference type="EC" id="7.6.2.9" evidence="4"/>
<keyword evidence="6" id="KW-0378">Hydrolase</keyword>
<dbReference type="InterPro" id="IPR050093">
    <property type="entry name" value="ABC_SmlMolc_Importer"/>
</dbReference>
<dbReference type="Gene3D" id="2.40.50.100">
    <property type="match status" value="1"/>
</dbReference>
<evidence type="ECO:0000313" key="6">
    <source>
        <dbReference type="EMBL" id="OIQ60558.1"/>
    </source>
</evidence>
<dbReference type="SMART" id="SM00382">
    <property type="entry name" value="AAA"/>
    <property type="match status" value="1"/>
</dbReference>
<feature type="domain" description="ABC transporter" evidence="5">
    <location>
        <begin position="9"/>
        <end position="238"/>
    </location>
</feature>
<dbReference type="Proteomes" id="UP000182811">
    <property type="component" value="Unassembled WGS sequence"/>
</dbReference>
<dbReference type="PROSITE" id="PS50893">
    <property type="entry name" value="ABC_TRANSPORTER_2"/>
    <property type="match status" value="1"/>
</dbReference>
<dbReference type="EMBL" id="MDDC01000004">
    <property type="protein sequence ID" value="OIQ60558.1"/>
    <property type="molecule type" value="Genomic_DNA"/>
</dbReference>
<keyword evidence="1" id="KW-0813">Transport</keyword>
<dbReference type="Gene3D" id="3.40.50.300">
    <property type="entry name" value="P-loop containing nucleotide triphosphate hydrolases"/>
    <property type="match status" value="1"/>
</dbReference>
<dbReference type="GO" id="GO:0043190">
    <property type="term" value="C:ATP-binding cassette (ABC) transporter complex"/>
    <property type="evidence" value="ECO:0007669"/>
    <property type="project" value="InterPro"/>
</dbReference>
<dbReference type="InterPro" id="IPR003593">
    <property type="entry name" value="AAA+_ATPase"/>
</dbReference>
<keyword evidence="3 6" id="KW-0067">ATP-binding</keyword>
<dbReference type="InterPro" id="IPR003439">
    <property type="entry name" value="ABC_transporter-like_ATP-bd"/>
</dbReference>